<dbReference type="PROSITE" id="PS00059">
    <property type="entry name" value="ADH_ZINC"/>
    <property type="match status" value="1"/>
</dbReference>
<evidence type="ECO:0000256" key="3">
    <source>
        <dbReference type="ARBA" id="ARBA00023002"/>
    </source>
</evidence>
<dbReference type="RefSeq" id="WP_158364223.1">
    <property type="nucleotide sequence ID" value="NZ_JAOQKC010000017.1"/>
</dbReference>
<keyword evidence="7" id="KW-1185">Reference proteome</keyword>
<dbReference type="InterPro" id="IPR013154">
    <property type="entry name" value="ADH-like_N"/>
</dbReference>
<dbReference type="Gene3D" id="3.90.180.10">
    <property type="entry name" value="Medium-chain alcohol dehydrogenases, catalytic domain"/>
    <property type="match status" value="1"/>
</dbReference>
<dbReference type="InterPro" id="IPR002328">
    <property type="entry name" value="ADH_Zn_CS"/>
</dbReference>
<reference evidence="6 7" key="1">
    <citation type="journal article" date="2021" name="ISME Commun">
        <title>Automated analysis of genomic sequences facilitates high-throughput and comprehensive description of bacteria.</title>
        <authorList>
            <person name="Hitch T.C.A."/>
        </authorList>
    </citation>
    <scope>NUCLEOTIDE SEQUENCE [LARGE SCALE GENOMIC DNA]</scope>
    <source>
        <strain evidence="6 7">Sanger_04</strain>
    </source>
</reference>
<dbReference type="InterPro" id="IPR050129">
    <property type="entry name" value="Zn_alcohol_dh"/>
</dbReference>
<sequence length="75" mass="8303">MKSTYLKAPFQFEQRDIPVPEVGADEVLIKVKACGFCGHEMIQAKYAATEWTPFGHEFSGIVEKIGENVQNVSVG</sequence>
<evidence type="ECO:0000313" key="7">
    <source>
        <dbReference type="Proteomes" id="UP001652461"/>
    </source>
</evidence>
<dbReference type="InterPro" id="IPR011032">
    <property type="entry name" value="GroES-like_sf"/>
</dbReference>
<gene>
    <name evidence="5" type="ORF">OCV63_12110</name>
    <name evidence="6" type="ORF">OCV63_17370</name>
</gene>
<organism evidence="6 7">
    <name type="scientific">Laedolimicola ammoniilytica</name>
    <dbReference type="NCBI Taxonomy" id="2981771"/>
    <lineage>
        <taxon>Bacteria</taxon>
        <taxon>Bacillati</taxon>
        <taxon>Bacillota</taxon>
        <taxon>Clostridia</taxon>
        <taxon>Lachnospirales</taxon>
        <taxon>Lachnospiraceae</taxon>
        <taxon>Laedolimicola</taxon>
    </lineage>
</organism>
<dbReference type="PANTHER" id="PTHR43401">
    <property type="entry name" value="L-THREONINE 3-DEHYDROGENASE"/>
    <property type="match status" value="1"/>
</dbReference>
<name>A0ABT2S1Z4_9FIRM</name>
<dbReference type="EMBL" id="JAOQKC010000061">
    <property type="protein sequence ID" value="MCU6698628.1"/>
    <property type="molecule type" value="Genomic_DNA"/>
</dbReference>
<keyword evidence="2" id="KW-0862">Zinc</keyword>
<dbReference type="SUPFAM" id="SSF50129">
    <property type="entry name" value="GroES-like"/>
    <property type="match status" value="1"/>
</dbReference>
<keyword evidence="1" id="KW-0479">Metal-binding</keyword>
<reference evidence="6" key="2">
    <citation type="submission" date="2022-09" db="EMBL/GenBank/DDBJ databases">
        <authorList>
            <person name="Hitch T.C.A."/>
        </authorList>
    </citation>
    <scope>NUCLEOTIDE SEQUENCE</scope>
    <source>
        <strain evidence="6">Sanger_04</strain>
    </source>
</reference>
<evidence type="ECO:0000313" key="5">
    <source>
        <dbReference type="EMBL" id="MCU6697629.1"/>
    </source>
</evidence>
<dbReference type="Proteomes" id="UP001652461">
    <property type="component" value="Unassembled WGS sequence"/>
</dbReference>
<dbReference type="PANTHER" id="PTHR43401:SF2">
    <property type="entry name" value="L-THREONINE 3-DEHYDROGENASE"/>
    <property type="match status" value="1"/>
</dbReference>
<dbReference type="Pfam" id="PF08240">
    <property type="entry name" value="ADH_N"/>
    <property type="match status" value="1"/>
</dbReference>
<evidence type="ECO:0000256" key="1">
    <source>
        <dbReference type="ARBA" id="ARBA00022723"/>
    </source>
</evidence>
<dbReference type="EMBL" id="JAOQKC010000017">
    <property type="protein sequence ID" value="MCU6697629.1"/>
    <property type="molecule type" value="Genomic_DNA"/>
</dbReference>
<proteinExistence type="predicted"/>
<evidence type="ECO:0000313" key="6">
    <source>
        <dbReference type="EMBL" id="MCU6698628.1"/>
    </source>
</evidence>
<evidence type="ECO:0000259" key="4">
    <source>
        <dbReference type="Pfam" id="PF08240"/>
    </source>
</evidence>
<feature type="non-terminal residue" evidence="6">
    <location>
        <position position="75"/>
    </location>
</feature>
<keyword evidence="3" id="KW-0560">Oxidoreductase</keyword>
<comment type="caution">
    <text evidence="6">The sequence shown here is derived from an EMBL/GenBank/DDBJ whole genome shotgun (WGS) entry which is preliminary data.</text>
</comment>
<feature type="domain" description="Alcohol dehydrogenase-like N-terminal" evidence="4">
    <location>
        <begin position="23"/>
        <end position="75"/>
    </location>
</feature>
<evidence type="ECO:0000256" key="2">
    <source>
        <dbReference type="ARBA" id="ARBA00022833"/>
    </source>
</evidence>
<protein>
    <submittedName>
        <fullName evidence="6">Alcohol dehydrogenase catalytic domain-containing protein</fullName>
    </submittedName>
</protein>
<accession>A0ABT2S1Z4</accession>